<evidence type="ECO:0000313" key="8">
    <source>
        <dbReference type="EMBL" id="CAB4312193.1"/>
    </source>
</evidence>
<reference evidence="9" key="1">
    <citation type="journal article" date="2020" name="Genome Biol.">
        <title>Gamete binning: chromosome-level and haplotype-resolved genome assembly enabled by high-throughput single-cell sequencing of gamete genomes.</title>
        <authorList>
            <person name="Campoy J.A."/>
            <person name="Sun H."/>
            <person name="Goel M."/>
            <person name="Jiao W.-B."/>
            <person name="Folz-Donahue K."/>
            <person name="Wang N."/>
            <person name="Rubio M."/>
            <person name="Liu C."/>
            <person name="Kukat C."/>
            <person name="Ruiz D."/>
            <person name="Huettel B."/>
            <person name="Schneeberger K."/>
        </authorList>
    </citation>
    <scope>NUCLEOTIDE SEQUENCE [LARGE SCALE GENOMIC DNA]</scope>
    <source>
        <strain evidence="9">cv. Rojo Pasion</strain>
    </source>
</reference>
<evidence type="ECO:0000259" key="6">
    <source>
        <dbReference type="Pfam" id="PF02631"/>
    </source>
</evidence>
<dbReference type="InterPro" id="IPR053924">
    <property type="entry name" value="RecX_HTH_2nd"/>
</dbReference>
<dbReference type="OrthoDB" id="543346at2759"/>
<evidence type="ECO:0000313" key="9">
    <source>
        <dbReference type="Proteomes" id="UP000507245"/>
    </source>
</evidence>
<evidence type="ECO:0000256" key="2">
    <source>
        <dbReference type="ARBA" id="ARBA00009695"/>
    </source>
</evidence>
<feature type="compositionally biased region" description="Basic and acidic residues" evidence="5">
    <location>
        <begin position="240"/>
        <end position="249"/>
    </location>
</feature>
<dbReference type="HAMAP" id="MF_01114">
    <property type="entry name" value="RecX"/>
    <property type="match status" value="1"/>
</dbReference>
<dbReference type="Pfam" id="PF02631">
    <property type="entry name" value="RecX_HTH2"/>
    <property type="match status" value="1"/>
</dbReference>
<feature type="region of interest" description="Disordered" evidence="5">
    <location>
        <begin position="160"/>
        <end position="183"/>
    </location>
</feature>
<evidence type="ECO:0000256" key="5">
    <source>
        <dbReference type="SAM" id="MobiDB-lite"/>
    </source>
</evidence>
<dbReference type="PANTHER" id="PTHR33602">
    <property type="entry name" value="REGULATORY PROTEIN RECX FAMILY PROTEIN"/>
    <property type="match status" value="1"/>
</dbReference>
<evidence type="ECO:0000256" key="1">
    <source>
        <dbReference type="ARBA" id="ARBA00004496"/>
    </source>
</evidence>
<dbReference type="Pfam" id="PF21981">
    <property type="entry name" value="RecX_HTH3"/>
    <property type="match status" value="1"/>
</dbReference>
<organism evidence="8 9">
    <name type="scientific">Prunus armeniaca</name>
    <name type="common">Apricot</name>
    <name type="synonym">Armeniaca vulgaris</name>
    <dbReference type="NCBI Taxonomy" id="36596"/>
    <lineage>
        <taxon>Eukaryota</taxon>
        <taxon>Viridiplantae</taxon>
        <taxon>Streptophyta</taxon>
        <taxon>Embryophyta</taxon>
        <taxon>Tracheophyta</taxon>
        <taxon>Spermatophyta</taxon>
        <taxon>Magnoliopsida</taxon>
        <taxon>eudicotyledons</taxon>
        <taxon>Gunneridae</taxon>
        <taxon>Pentapetalae</taxon>
        <taxon>rosids</taxon>
        <taxon>fabids</taxon>
        <taxon>Rosales</taxon>
        <taxon>Rosaceae</taxon>
        <taxon>Amygdaloideae</taxon>
        <taxon>Amygdaleae</taxon>
        <taxon>Prunus</taxon>
    </lineage>
</organism>
<dbReference type="Proteomes" id="UP000507245">
    <property type="component" value="Unassembled WGS sequence"/>
</dbReference>
<keyword evidence="4" id="KW-0963">Cytoplasm</keyword>
<dbReference type="GO" id="GO:0006282">
    <property type="term" value="P:regulation of DNA repair"/>
    <property type="evidence" value="ECO:0007669"/>
    <property type="project" value="InterPro"/>
</dbReference>
<feature type="region of interest" description="Disordered" evidence="5">
    <location>
        <begin position="224"/>
        <end position="255"/>
    </location>
</feature>
<evidence type="ECO:0000259" key="7">
    <source>
        <dbReference type="Pfam" id="PF21981"/>
    </source>
</evidence>
<dbReference type="EMBL" id="CAEKKB010000006">
    <property type="protein sequence ID" value="CAB4312193.1"/>
    <property type="molecule type" value="Genomic_DNA"/>
</dbReference>
<dbReference type="InterPro" id="IPR003783">
    <property type="entry name" value="Regulatory_RecX"/>
</dbReference>
<keyword evidence="9" id="KW-1185">Reference proteome</keyword>
<feature type="domain" description="RecX second three-helical" evidence="6">
    <location>
        <begin position="354"/>
        <end position="394"/>
    </location>
</feature>
<dbReference type="GO" id="GO:0005737">
    <property type="term" value="C:cytoplasm"/>
    <property type="evidence" value="ECO:0007669"/>
    <property type="project" value="UniProtKB-SubCell"/>
</dbReference>
<dbReference type="InterPro" id="IPR036388">
    <property type="entry name" value="WH-like_DNA-bd_sf"/>
</dbReference>
<dbReference type="AlphaFoldDB" id="A0A6J5XI76"/>
<name>A0A6J5XI76_PRUAR</name>
<dbReference type="Gene3D" id="1.10.10.10">
    <property type="entry name" value="Winged helix-like DNA-binding domain superfamily/Winged helix DNA-binding domain"/>
    <property type="match status" value="2"/>
</dbReference>
<protein>
    <recommendedName>
        <fullName evidence="3">Regulatory protein RecX</fullName>
    </recommendedName>
</protein>
<sequence>MSQSTVPQPDLLLFAIKGMRHTVINMNFLQMERLPHDPNFFPADLVIDEEVQSQLRDDVILVFPQPNATTGVDNATKKEASVMNQEEEYEPEWNVVRNRKAKAKAGIRDGKTFKETAKGVKIGGMSEGSVRHAAAMDVHSLNARGKDVLEKTSLSQDAASKNQLMAYKSPKKRTLEEVEEHEEESDSTSFLYMQFSKAREKIAIKCLKSREYSSSVPVRYIPKKSSQVKKSENYQQTKVSEQKKSREFPDAGALKSEVKQCGRGVQKNRGFDEKPQNQNHVFYKNYLFNDVEKASPELEDQIDHLSGDVGYELRKNLRRAFTAVELRKKLHGKNFSLDTVEAVINDFISRGLINDSLYAEAFSRSRWSSSSWGPRRIKQALFSKGVSKLDAENAIKLVFEEGESDNDQKLVHGLSKLSMDNLLVQASKQWLRGQEVPKETRKSRIVRWLQYRGFSWDVIGFVLKKLESQYPP</sequence>
<dbReference type="PANTHER" id="PTHR33602:SF1">
    <property type="entry name" value="REGULATORY PROTEIN RECX FAMILY PROTEIN"/>
    <property type="match status" value="1"/>
</dbReference>
<evidence type="ECO:0000256" key="4">
    <source>
        <dbReference type="ARBA" id="ARBA00022490"/>
    </source>
</evidence>
<accession>A0A6J5XI76</accession>
<proteinExistence type="inferred from homology"/>
<comment type="subcellular location">
    <subcellularLocation>
        <location evidence="1">Cytoplasm</location>
    </subcellularLocation>
</comment>
<dbReference type="InterPro" id="IPR053925">
    <property type="entry name" value="RecX_HTH_3rd"/>
</dbReference>
<comment type="similarity">
    <text evidence="2">Belongs to the RecX family.</text>
</comment>
<feature type="domain" description="RecX third three-helical" evidence="7">
    <location>
        <begin position="420"/>
        <end position="462"/>
    </location>
</feature>
<gene>
    <name evidence="8" type="ORF">ORAREDHAP_LOCUS34544</name>
</gene>
<evidence type="ECO:0000256" key="3">
    <source>
        <dbReference type="ARBA" id="ARBA00018111"/>
    </source>
</evidence>